<keyword evidence="2" id="KW-1185">Reference proteome</keyword>
<dbReference type="Proteomes" id="UP001732700">
    <property type="component" value="Chromosome 6C"/>
</dbReference>
<accession>A0ACD5Z4H5</accession>
<reference evidence="1" key="2">
    <citation type="submission" date="2025-09" db="UniProtKB">
        <authorList>
            <consortium name="EnsemblPlants"/>
        </authorList>
    </citation>
    <scope>IDENTIFICATION</scope>
</reference>
<evidence type="ECO:0000313" key="1">
    <source>
        <dbReference type="EnsemblPlants" id="AVESA.00010b.r2.6CG1077470.1.CDS"/>
    </source>
</evidence>
<reference evidence="1" key="1">
    <citation type="submission" date="2021-05" db="EMBL/GenBank/DDBJ databases">
        <authorList>
            <person name="Scholz U."/>
            <person name="Mascher M."/>
            <person name="Fiebig A."/>
        </authorList>
    </citation>
    <scope>NUCLEOTIDE SEQUENCE [LARGE SCALE GENOMIC DNA]</scope>
</reference>
<organism evidence="1 2">
    <name type="scientific">Avena sativa</name>
    <name type="common">Oat</name>
    <dbReference type="NCBI Taxonomy" id="4498"/>
    <lineage>
        <taxon>Eukaryota</taxon>
        <taxon>Viridiplantae</taxon>
        <taxon>Streptophyta</taxon>
        <taxon>Embryophyta</taxon>
        <taxon>Tracheophyta</taxon>
        <taxon>Spermatophyta</taxon>
        <taxon>Magnoliopsida</taxon>
        <taxon>Liliopsida</taxon>
        <taxon>Poales</taxon>
        <taxon>Poaceae</taxon>
        <taxon>BOP clade</taxon>
        <taxon>Pooideae</taxon>
        <taxon>Poodae</taxon>
        <taxon>Poeae</taxon>
        <taxon>Poeae Chloroplast Group 1 (Aveneae type)</taxon>
        <taxon>Aveninae</taxon>
        <taxon>Avena</taxon>
    </lineage>
</organism>
<dbReference type="EnsemblPlants" id="AVESA.00010b.r2.6CG1077470.1">
    <property type="protein sequence ID" value="AVESA.00010b.r2.6CG1077470.1.CDS"/>
    <property type="gene ID" value="AVESA.00010b.r2.6CG1077470"/>
</dbReference>
<evidence type="ECO:0000313" key="2">
    <source>
        <dbReference type="Proteomes" id="UP001732700"/>
    </source>
</evidence>
<protein>
    <submittedName>
        <fullName evidence="1">Uncharacterized protein</fullName>
    </submittedName>
</protein>
<proteinExistence type="predicted"/>
<sequence>MAAPATFRYDEAASLRKFYLAIIMHDYPFNIVEHDYLIEFILSLRPSFAIKSRPKVKEDIVNIYKEEKKKLYDYFKTLKCRFSTTMDMWTSGQNKGYMCITAHWIDDNWCMQKRIIKFMHVEGQHSGVNLALHFYDSIVDWNLDRRLLALSMDNASANDKCAETLVLKFNKKTPLICEGIFFHVRCLNHILNLVAQDGLRTIAPAVANIINTVSIVKNSPLQYEAFKKCALECDLNENAELPLDVPTRWNSTLDMLHAAIYFRDAFDRLFLRHKKKYKKCAPTAKNWLMAAKVSDCLKLFADVTVFFSGSKYPTANLFFISFCKIKIAISEWCLSSDMVIKSMTHSMKMKFDKYWEKSNMALGVACFFDPKYKRNVIEYYAPKIYPLTYEEEIEKFTRVVNQLFEAYVSVLKKTTSSNTDVCRSSQPDIAVDDGFDSFLNSKRKNSVRCMKTELEVYLEQDPAPRADNFNILSWWKDNQVDYHILPKLARDTLSIQMSTVASESAFSAGGRVVDPFHTRLDSETVQALICSKDWIAASKGGEIKSVLKDMDVESMEQRFATMVHMLEYQEDDDSAVDLEDFLDDEVDE</sequence>
<name>A0ACD5Z4H5_AVESA</name>